<dbReference type="FunFam" id="1.20.81.30:FF:000001">
    <property type="entry name" value="Type II secretion system protein F"/>
    <property type="match status" value="2"/>
</dbReference>
<dbReference type="EMBL" id="CP114588">
    <property type="protein sequence ID" value="WBA08550.1"/>
    <property type="molecule type" value="Genomic_DNA"/>
</dbReference>
<dbReference type="PRINTS" id="PR00812">
    <property type="entry name" value="BCTERIALGSPF"/>
</dbReference>
<keyword evidence="3" id="KW-1003">Cell membrane</keyword>
<sequence>MAAFDYQALDARGRKRKGVIEADTARQARQQLRDKGFTPLDVQATTRKRATQKSTASQPLFRQRGRGISTQELSLITRQLATLIEAAMPLEECLKAVAEQAEKPRIGSMMTSVRARVMEGYTLADALADYPHVFDELYRAMISAGEKAGHLGTVLERLADYVENRQRIQSTLLQAMLYPAILTFFSVLIVAFLLATVVPDIVGQFVQTGQSLPASTQFLLNASDFITQWGVWVVSGVVLFSMGIRLLLKDTQRRLTWDKQKLALPILGRVARGLNTSRFARTLAICTASAIPLLDGMKVAAQVITNQYVRKRVLEAADKVREGASLRVALDQSGLFPPMMLHMIASGERSGELEPMLSRAADNQDKDFEAQVNVALGVFGPLMIVLMAGLVLFIVVATLMPIIAMNDMVGL</sequence>
<evidence type="ECO:0000256" key="9">
    <source>
        <dbReference type="SAM" id="Phobius"/>
    </source>
</evidence>
<dbReference type="PANTHER" id="PTHR30012">
    <property type="entry name" value="GENERAL SECRETION PATHWAY PROTEIN"/>
    <property type="match status" value="1"/>
</dbReference>
<protein>
    <submittedName>
        <fullName evidence="11">Type II secretion system inner membrane protein GspF</fullName>
    </submittedName>
</protein>
<feature type="transmembrane region" description="Helical" evidence="9">
    <location>
        <begin position="374"/>
        <end position="404"/>
    </location>
</feature>
<reference evidence="11" key="1">
    <citation type="submission" date="2022-09" db="EMBL/GenBank/DDBJ databases">
        <authorList>
            <person name="Li Z.-J."/>
        </authorList>
    </citation>
    <scope>NUCLEOTIDE SEQUENCE</scope>
    <source>
        <strain evidence="11">TGB11</strain>
    </source>
</reference>
<comment type="similarity">
    <text evidence="2">Belongs to the GSP F family.</text>
</comment>
<evidence type="ECO:0000256" key="5">
    <source>
        <dbReference type="ARBA" id="ARBA00022692"/>
    </source>
</evidence>
<feature type="transmembrane region" description="Helical" evidence="9">
    <location>
        <begin position="175"/>
        <end position="198"/>
    </location>
</feature>
<evidence type="ECO:0000256" key="1">
    <source>
        <dbReference type="ARBA" id="ARBA00004429"/>
    </source>
</evidence>
<feature type="transmembrane region" description="Helical" evidence="9">
    <location>
        <begin position="229"/>
        <end position="248"/>
    </location>
</feature>
<dbReference type="InterPro" id="IPR003004">
    <property type="entry name" value="GspF/PilC"/>
</dbReference>
<dbReference type="Gene3D" id="1.20.81.30">
    <property type="entry name" value="Type II secretion system (T2SS), domain F"/>
    <property type="match status" value="2"/>
</dbReference>
<feature type="domain" description="Type II secretion system protein GspF" evidence="10">
    <location>
        <begin position="279"/>
        <end position="401"/>
    </location>
</feature>
<comment type="subcellular location">
    <subcellularLocation>
        <location evidence="1">Cell inner membrane</location>
        <topology evidence="1">Multi-pass membrane protein</topology>
    </subcellularLocation>
</comment>
<dbReference type="InterPro" id="IPR042094">
    <property type="entry name" value="T2SS_GspF_sf"/>
</dbReference>
<gene>
    <name evidence="11" type="primary">gspF</name>
    <name evidence="11" type="ORF">N8M53_12280</name>
</gene>
<dbReference type="PANTHER" id="PTHR30012:SF0">
    <property type="entry name" value="TYPE II SECRETION SYSTEM PROTEIN F-RELATED"/>
    <property type="match status" value="1"/>
</dbReference>
<dbReference type="InterPro" id="IPR011850">
    <property type="entry name" value="T2SS_GspF"/>
</dbReference>
<organism evidence="11 12">
    <name type="scientific">Salinivibrio kushneri</name>
    <dbReference type="NCBI Taxonomy" id="1908198"/>
    <lineage>
        <taxon>Bacteria</taxon>
        <taxon>Pseudomonadati</taxon>
        <taxon>Pseudomonadota</taxon>
        <taxon>Gammaproteobacteria</taxon>
        <taxon>Vibrionales</taxon>
        <taxon>Vibrionaceae</taxon>
        <taxon>Salinivibrio</taxon>
    </lineage>
</organism>
<keyword evidence="6 9" id="KW-1133">Transmembrane helix</keyword>
<evidence type="ECO:0000256" key="6">
    <source>
        <dbReference type="ARBA" id="ARBA00022989"/>
    </source>
</evidence>
<accession>A0AA47LRA4</accession>
<evidence type="ECO:0000256" key="2">
    <source>
        <dbReference type="ARBA" id="ARBA00005745"/>
    </source>
</evidence>
<dbReference type="InterPro" id="IPR018076">
    <property type="entry name" value="T2SS_GspF_dom"/>
</dbReference>
<keyword evidence="4" id="KW-0997">Cell inner membrane</keyword>
<evidence type="ECO:0000256" key="4">
    <source>
        <dbReference type="ARBA" id="ARBA00022519"/>
    </source>
</evidence>
<dbReference type="Pfam" id="PF00482">
    <property type="entry name" value="T2SSF"/>
    <property type="match status" value="2"/>
</dbReference>
<dbReference type="Proteomes" id="UP001164748">
    <property type="component" value="Chromosome"/>
</dbReference>
<name>A0AA47LRA4_9GAMM</name>
<evidence type="ECO:0000256" key="7">
    <source>
        <dbReference type="ARBA" id="ARBA00023136"/>
    </source>
</evidence>
<evidence type="ECO:0000313" key="11">
    <source>
        <dbReference type="EMBL" id="WBA08550.1"/>
    </source>
</evidence>
<dbReference type="GO" id="GO:0015628">
    <property type="term" value="P:protein secretion by the type II secretion system"/>
    <property type="evidence" value="ECO:0007669"/>
    <property type="project" value="InterPro"/>
</dbReference>
<keyword evidence="7 9" id="KW-0472">Membrane</keyword>
<evidence type="ECO:0000313" key="12">
    <source>
        <dbReference type="Proteomes" id="UP001164748"/>
    </source>
</evidence>
<keyword evidence="5 9" id="KW-0812">Transmembrane</keyword>
<feature type="domain" description="Type II secretion system protein GspF" evidence="10">
    <location>
        <begin position="77"/>
        <end position="199"/>
    </location>
</feature>
<dbReference type="NCBIfam" id="TIGR02120">
    <property type="entry name" value="GspF"/>
    <property type="match status" value="1"/>
</dbReference>
<proteinExistence type="inferred from homology"/>
<evidence type="ECO:0000259" key="10">
    <source>
        <dbReference type="Pfam" id="PF00482"/>
    </source>
</evidence>
<feature type="region of interest" description="Disordered" evidence="8">
    <location>
        <begin position="30"/>
        <end position="59"/>
    </location>
</feature>
<dbReference type="RefSeq" id="WP_269578972.1">
    <property type="nucleotide sequence ID" value="NZ_CP114588.1"/>
</dbReference>
<dbReference type="GO" id="GO:0005886">
    <property type="term" value="C:plasma membrane"/>
    <property type="evidence" value="ECO:0007669"/>
    <property type="project" value="UniProtKB-SubCell"/>
</dbReference>
<dbReference type="GO" id="GO:0015627">
    <property type="term" value="C:type II protein secretion system complex"/>
    <property type="evidence" value="ECO:0007669"/>
    <property type="project" value="InterPro"/>
</dbReference>
<dbReference type="AlphaFoldDB" id="A0AA47LRA4"/>
<evidence type="ECO:0000256" key="3">
    <source>
        <dbReference type="ARBA" id="ARBA00022475"/>
    </source>
</evidence>
<evidence type="ECO:0000256" key="8">
    <source>
        <dbReference type="SAM" id="MobiDB-lite"/>
    </source>
</evidence>